<accession>A0A5A5R7I7</accession>
<dbReference type="InterPro" id="IPR013216">
    <property type="entry name" value="Methyltransf_11"/>
</dbReference>
<reference evidence="2 3" key="1">
    <citation type="submission" date="2018-09" db="EMBL/GenBank/DDBJ databases">
        <title>Evolutionary history of phycoerythrin pigmentation in the water bloom-forming cyanobacterium Microcystis aeruginosa.</title>
        <authorList>
            <person name="Tanabe Y."/>
            <person name="Tanabe Y."/>
            <person name="Yamaguchi H."/>
        </authorList>
    </citation>
    <scope>NUCLEOTIDE SEQUENCE [LARGE SCALE GENOMIC DNA]</scope>
    <source>
        <strain evidence="2 3">NIES-2519</strain>
    </source>
</reference>
<dbReference type="AlphaFoldDB" id="A0A5A5R7I7"/>
<protein>
    <recommendedName>
        <fullName evidence="1">Methyltransferase type 11 domain-containing protein</fullName>
    </recommendedName>
</protein>
<dbReference type="Pfam" id="PF08241">
    <property type="entry name" value="Methyltransf_11"/>
    <property type="match status" value="1"/>
</dbReference>
<dbReference type="Proteomes" id="UP000323569">
    <property type="component" value="Unassembled WGS sequence"/>
</dbReference>
<feature type="domain" description="Methyltransferase type 11" evidence="1">
    <location>
        <begin position="100"/>
        <end position="154"/>
    </location>
</feature>
<dbReference type="SUPFAM" id="SSF53335">
    <property type="entry name" value="S-adenosyl-L-methionine-dependent methyltransferases"/>
    <property type="match status" value="1"/>
</dbReference>
<dbReference type="EMBL" id="BHVO01000006">
    <property type="protein sequence ID" value="GCA69157.1"/>
    <property type="molecule type" value="Genomic_DNA"/>
</dbReference>
<dbReference type="CDD" id="cd02440">
    <property type="entry name" value="AdoMet_MTases"/>
    <property type="match status" value="1"/>
</dbReference>
<evidence type="ECO:0000259" key="1">
    <source>
        <dbReference type="Pfam" id="PF08241"/>
    </source>
</evidence>
<dbReference type="PANTHER" id="PTHR43036">
    <property type="entry name" value="OSJNBB0011N17.9 PROTEIN"/>
    <property type="match status" value="1"/>
</dbReference>
<dbReference type="PANTHER" id="PTHR43036:SF2">
    <property type="entry name" value="OS04G0481300 PROTEIN"/>
    <property type="match status" value="1"/>
</dbReference>
<sequence length="231" mass="26271">MGYVKNSKINLTKILRPEERTKLDPTKDSDFYAFPRFVTHVDEGFIDRLTALYREILSPNTRILDLMSSWVSHLPEEMEFEHIEGHGMNGEELAKNPRLHSYFVQDLNAQPKLPLGDSSFDAVLITVSVQYLQYPEAIFAELYRILKPNGLVVVSFSNRMFYQKAIAAWRDNSDLGRVALVKSYFKSVAGFREVQAIVRPATTPSFLQMLGIMVADPFYAVIGKKESSLGL</sequence>
<organism evidence="2 3">
    <name type="scientific">Microcystis aeruginosa NIES-2519</name>
    <dbReference type="NCBI Taxonomy" id="2303981"/>
    <lineage>
        <taxon>Bacteria</taxon>
        <taxon>Bacillati</taxon>
        <taxon>Cyanobacteriota</taxon>
        <taxon>Cyanophyceae</taxon>
        <taxon>Oscillatoriophycideae</taxon>
        <taxon>Chroococcales</taxon>
        <taxon>Microcystaceae</taxon>
        <taxon>Microcystis</taxon>
    </lineage>
</organism>
<name>A0A5A5R7I7_MICAE</name>
<dbReference type="GO" id="GO:0008757">
    <property type="term" value="F:S-adenosylmethionine-dependent methyltransferase activity"/>
    <property type="evidence" value="ECO:0007669"/>
    <property type="project" value="InterPro"/>
</dbReference>
<dbReference type="InterPro" id="IPR029063">
    <property type="entry name" value="SAM-dependent_MTases_sf"/>
</dbReference>
<comment type="caution">
    <text evidence="2">The sequence shown here is derived from an EMBL/GenBank/DDBJ whole genome shotgun (WGS) entry which is preliminary data.</text>
</comment>
<evidence type="ECO:0000313" key="3">
    <source>
        <dbReference type="Proteomes" id="UP000323569"/>
    </source>
</evidence>
<proteinExistence type="predicted"/>
<dbReference type="Gene3D" id="3.40.50.150">
    <property type="entry name" value="Vaccinia Virus protein VP39"/>
    <property type="match status" value="1"/>
</dbReference>
<gene>
    <name evidence="2" type="ORF">MiYa_00681</name>
</gene>
<evidence type="ECO:0000313" key="2">
    <source>
        <dbReference type="EMBL" id="GCA69157.1"/>
    </source>
</evidence>